<accession>B0TUV5</accession>
<dbReference type="EMBL" id="CP000931">
    <property type="protein sequence ID" value="ABZ78222.1"/>
    <property type="molecule type" value="Genomic_DNA"/>
</dbReference>
<name>B0TUV5_SHEHH</name>
<dbReference type="KEGG" id="shl:Shal_3681"/>
<dbReference type="eggNOG" id="COG3242">
    <property type="taxonomic scope" value="Bacteria"/>
</dbReference>
<dbReference type="HOGENOM" id="CLU_179416_0_2_6"/>
<sequence>MLCLGFIRWIVHPKEHFVMSFELIMLSLGLVLIIEGIGPLLFPNRWRAYLKEISNQNQQLLQRLGGSLVTVGVVLLIIFS</sequence>
<dbReference type="STRING" id="458817.Shal_3681"/>
<evidence type="ECO:0008006" key="4">
    <source>
        <dbReference type="Google" id="ProtNLM"/>
    </source>
</evidence>
<dbReference type="Proteomes" id="UP000001317">
    <property type="component" value="Chromosome"/>
</dbReference>
<keyword evidence="1" id="KW-0472">Membrane</keyword>
<keyword evidence="1" id="KW-1133">Transmembrane helix</keyword>
<dbReference type="InterPro" id="IPR019201">
    <property type="entry name" value="DUF2065"/>
</dbReference>
<evidence type="ECO:0000313" key="3">
    <source>
        <dbReference type="Proteomes" id="UP000001317"/>
    </source>
</evidence>
<evidence type="ECO:0000256" key="1">
    <source>
        <dbReference type="SAM" id="Phobius"/>
    </source>
</evidence>
<dbReference type="PANTHER" id="PTHR38602">
    <property type="entry name" value="INNER MEMBRANE PROTEIN-RELATED"/>
    <property type="match status" value="1"/>
</dbReference>
<feature type="transmembrane region" description="Helical" evidence="1">
    <location>
        <begin position="23"/>
        <end position="42"/>
    </location>
</feature>
<gene>
    <name evidence="2" type="ordered locus">Shal_3681</name>
</gene>
<proteinExistence type="predicted"/>
<feature type="transmembrane region" description="Helical" evidence="1">
    <location>
        <begin position="63"/>
        <end position="79"/>
    </location>
</feature>
<dbReference type="AlphaFoldDB" id="B0TUV5"/>
<dbReference type="Pfam" id="PF09838">
    <property type="entry name" value="DUF2065"/>
    <property type="match status" value="1"/>
</dbReference>
<reference evidence="2" key="1">
    <citation type="submission" date="2008-01" db="EMBL/GenBank/DDBJ databases">
        <title>Complete sequence of Shewanella halifaxensis HAW-EB4.</title>
        <authorList>
            <consortium name="US DOE Joint Genome Institute"/>
            <person name="Copeland A."/>
            <person name="Lucas S."/>
            <person name="Lapidus A."/>
            <person name="Glavina del Rio T."/>
            <person name="Dalin E."/>
            <person name="Tice H."/>
            <person name="Bruce D."/>
            <person name="Goodwin L."/>
            <person name="Pitluck S."/>
            <person name="Sims D."/>
            <person name="Brettin T."/>
            <person name="Detter J.C."/>
            <person name="Han C."/>
            <person name="Kuske C.R."/>
            <person name="Schmutz J."/>
            <person name="Larimer F."/>
            <person name="Land M."/>
            <person name="Hauser L."/>
            <person name="Kyrpides N."/>
            <person name="Kim E."/>
            <person name="Zhao J.-S."/>
            <person name="Richardson P."/>
        </authorList>
    </citation>
    <scope>NUCLEOTIDE SEQUENCE [LARGE SCALE GENOMIC DNA]</scope>
    <source>
        <strain evidence="2">HAW-EB4</strain>
    </source>
</reference>
<protein>
    <recommendedName>
        <fullName evidence="4">DUF2065 domain-containing protein</fullName>
    </recommendedName>
</protein>
<evidence type="ECO:0000313" key="2">
    <source>
        <dbReference type="EMBL" id="ABZ78222.1"/>
    </source>
</evidence>
<keyword evidence="3" id="KW-1185">Reference proteome</keyword>
<keyword evidence="1" id="KW-0812">Transmembrane</keyword>
<dbReference type="PANTHER" id="PTHR38602:SF1">
    <property type="entry name" value="INNER MEMBRANE PROTEIN"/>
    <property type="match status" value="1"/>
</dbReference>
<organism evidence="2 3">
    <name type="scientific">Shewanella halifaxensis (strain HAW-EB4)</name>
    <dbReference type="NCBI Taxonomy" id="458817"/>
    <lineage>
        <taxon>Bacteria</taxon>
        <taxon>Pseudomonadati</taxon>
        <taxon>Pseudomonadota</taxon>
        <taxon>Gammaproteobacteria</taxon>
        <taxon>Alteromonadales</taxon>
        <taxon>Shewanellaceae</taxon>
        <taxon>Shewanella</taxon>
    </lineage>
</organism>